<dbReference type="GO" id="GO:0022857">
    <property type="term" value="F:transmembrane transporter activity"/>
    <property type="evidence" value="ECO:0007669"/>
    <property type="project" value="InterPro"/>
</dbReference>
<name>A0A9D1WGC4_9FIRM</name>
<gene>
    <name evidence="8" type="ORF">IAA45_02985</name>
</gene>
<feature type="transmembrane region" description="Helical" evidence="7">
    <location>
        <begin position="221"/>
        <end position="243"/>
    </location>
</feature>
<comment type="caution">
    <text evidence="8">The sequence shown here is derived from an EMBL/GenBank/DDBJ whole genome shotgun (WGS) entry which is preliminary data.</text>
</comment>
<dbReference type="GO" id="GO:0005886">
    <property type="term" value="C:plasma membrane"/>
    <property type="evidence" value="ECO:0007669"/>
    <property type="project" value="UniProtKB-SubCell"/>
</dbReference>
<feature type="transmembrane region" description="Helical" evidence="7">
    <location>
        <begin position="367"/>
        <end position="388"/>
    </location>
</feature>
<dbReference type="PANTHER" id="PTHR43266">
    <property type="entry name" value="MACROLIDE-EFFLUX PROTEIN"/>
    <property type="match status" value="1"/>
</dbReference>
<feature type="transmembrane region" description="Helical" evidence="7">
    <location>
        <begin position="141"/>
        <end position="164"/>
    </location>
</feature>
<dbReference type="Pfam" id="PF07690">
    <property type="entry name" value="MFS_1"/>
    <property type="match status" value="1"/>
</dbReference>
<organism evidence="8 9">
    <name type="scientific">Candidatus Blautia gallistercoris</name>
    <dbReference type="NCBI Taxonomy" id="2838490"/>
    <lineage>
        <taxon>Bacteria</taxon>
        <taxon>Bacillati</taxon>
        <taxon>Bacillota</taxon>
        <taxon>Clostridia</taxon>
        <taxon>Lachnospirales</taxon>
        <taxon>Lachnospiraceae</taxon>
        <taxon>Blautia</taxon>
    </lineage>
</organism>
<dbReference type="Proteomes" id="UP000886817">
    <property type="component" value="Unassembled WGS sequence"/>
</dbReference>
<feature type="transmembrane region" description="Helical" evidence="7">
    <location>
        <begin position="307"/>
        <end position="329"/>
    </location>
</feature>
<dbReference type="PANTHER" id="PTHR43266:SF10">
    <property type="entry name" value="BACILYSIN EXPORTER BACE-RELATED"/>
    <property type="match status" value="1"/>
</dbReference>
<feature type="transmembrane region" description="Helical" evidence="7">
    <location>
        <begin position="38"/>
        <end position="60"/>
    </location>
</feature>
<keyword evidence="2" id="KW-0813">Transport</keyword>
<evidence type="ECO:0000256" key="5">
    <source>
        <dbReference type="ARBA" id="ARBA00022989"/>
    </source>
</evidence>
<feature type="transmembrane region" description="Helical" evidence="7">
    <location>
        <begin position="170"/>
        <end position="195"/>
    </location>
</feature>
<protein>
    <submittedName>
        <fullName evidence="8">MFS transporter</fullName>
    </submittedName>
</protein>
<evidence type="ECO:0000256" key="3">
    <source>
        <dbReference type="ARBA" id="ARBA00022475"/>
    </source>
</evidence>
<dbReference type="EMBL" id="DXEX01000072">
    <property type="protein sequence ID" value="HIX58664.1"/>
    <property type="molecule type" value="Genomic_DNA"/>
</dbReference>
<feature type="transmembrane region" description="Helical" evidence="7">
    <location>
        <begin position="249"/>
        <end position="271"/>
    </location>
</feature>
<evidence type="ECO:0000256" key="1">
    <source>
        <dbReference type="ARBA" id="ARBA00004651"/>
    </source>
</evidence>
<reference evidence="8" key="2">
    <citation type="submission" date="2021-04" db="EMBL/GenBank/DDBJ databases">
        <authorList>
            <person name="Gilroy R."/>
        </authorList>
    </citation>
    <scope>NUCLEOTIDE SEQUENCE</scope>
    <source>
        <strain evidence="8">ChiSjej1B19-8411</strain>
    </source>
</reference>
<feature type="transmembrane region" description="Helical" evidence="7">
    <location>
        <begin position="341"/>
        <end position="361"/>
    </location>
</feature>
<evidence type="ECO:0000256" key="7">
    <source>
        <dbReference type="SAM" id="Phobius"/>
    </source>
</evidence>
<dbReference type="InterPro" id="IPR036259">
    <property type="entry name" value="MFS_trans_sf"/>
</dbReference>
<evidence type="ECO:0000256" key="4">
    <source>
        <dbReference type="ARBA" id="ARBA00022692"/>
    </source>
</evidence>
<evidence type="ECO:0000313" key="8">
    <source>
        <dbReference type="EMBL" id="HIX58664.1"/>
    </source>
</evidence>
<keyword evidence="5 7" id="KW-1133">Transmembrane helix</keyword>
<dbReference type="AlphaFoldDB" id="A0A9D1WGC4"/>
<comment type="subcellular location">
    <subcellularLocation>
        <location evidence="1">Cell membrane</location>
        <topology evidence="1">Multi-pass membrane protein</topology>
    </subcellularLocation>
</comment>
<dbReference type="Gene3D" id="1.20.1250.20">
    <property type="entry name" value="MFS general substrate transporter like domains"/>
    <property type="match status" value="1"/>
</dbReference>
<feature type="transmembrane region" description="Helical" evidence="7">
    <location>
        <begin position="106"/>
        <end position="129"/>
    </location>
</feature>
<accession>A0A9D1WGC4</accession>
<feature type="transmembrane region" description="Helical" evidence="7">
    <location>
        <begin position="7"/>
        <end position="32"/>
    </location>
</feature>
<dbReference type="InterPro" id="IPR011701">
    <property type="entry name" value="MFS"/>
</dbReference>
<keyword evidence="4 7" id="KW-0812">Transmembrane</keyword>
<sequence>MEGQKKICFFLISQCITLFGSTLVQMAVIWYVTLQTDSGIWVAAFSVCSYLPQFVISFVGGVWADRYSRKKLILAADAVTALVTLLAFAVPGVWDEEMKVRSMLLVMAAIRSLCAGIQAPAVSALLPQLVPREHYMRWNGIYAAMQSVVNFAAPAAAGAILSVLPFRSTLLVDVCTAVIGIGIFSVISVPAAAAGEKTSVSGDLKAGLQYCREDRKVGKLVMLYGVFVFLCVPAGFLAGLLVSRVYGDTYWYLTAVELAGFGGMTTGGLLMSLWGGWKDRYRTLSAGLALFGAMAVGMGLAPSFPWYLVMMGFYGVALTMVQTTVTVLLQEQVRARMQGRVFGLLNSAYSGFLPLGMAVLGPMADLVPLQGIMAGSGVLLFLLAACVFPGRQHRKRW</sequence>
<evidence type="ECO:0000256" key="6">
    <source>
        <dbReference type="ARBA" id="ARBA00023136"/>
    </source>
</evidence>
<keyword evidence="6 7" id="KW-0472">Membrane</keyword>
<feature type="transmembrane region" description="Helical" evidence="7">
    <location>
        <begin position="283"/>
        <end position="301"/>
    </location>
</feature>
<proteinExistence type="predicted"/>
<reference evidence="8" key="1">
    <citation type="journal article" date="2021" name="PeerJ">
        <title>Extensive microbial diversity within the chicken gut microbiome revealed by metagenomics and culture.</title>
        <authorList>
            <person name="Gilroy R."/>
            <person name="Ravi A."/>
            <person name="Getino M."/>
            <person name="Pursley I."/>
            <person name="Horton D.L."/>
            <person name="Alikhan N.F."/>
            <person name="Baker D."/>
            <person name="Gharbi K."/>
            <person name="Hall N."/>
            <person name="Watson M."/>
            <person name="Adriaenssens E.M."/>
            <person name="Foster-Nyarko E."/>
            <person name="Jarju S."/>
            <person name="Secka A."/>
            <person name="Antonio M."/>
            <person name="Oren A."/>
            <person name="Chaudhuri R.R."/>
            <person name="La Ragione R."/>
            <person name="Hildebrand F."/>
            <person name="Pallen M.J."/>
        </authorList>
    </citation>
    <scope>NUCLEOTIDE SEQUENCE</scope>
    <source>
        <strain evidence="8">ChiSjej1B19-8411</strain>
    </source>
</reference>
<evidence type="ECO:0000313" key="9">
    <source>
        <dbReference type="Proteomes" id="UP000886817"/>
    </source>
</evidence>
<keyword evidence="3" id="KW-1003">Cell membrane</keyword>
<dbReference type="SUPFAM" id="SSF103473">
    <property type="entry name" value="MFS general substrate transporter"/>
    <property type="match status" value="1"/>
</dbReference>
<feature type="transmembrane region" description="Helical" evidence="7">
    <location>
        <begin position="72"/>
        <end position="94"/>
    </location>
</feature>
<dbReference type="CDD" id="cd06173">
    <property type="entry name" value="MFS_MefA_like"/>
    <property type="match status" value="1"/>
</dbReference>
<evidence type="ECO:0000256" key="2">
    <source>
        <dbReference type="ARBA" id="ARBA00022448"/>
    </source>
</evidence>